<proteinExistence type="predicted"/>
<evidence type="ECO:0000256" key="1">
    <source>
        <dbReference type="ARBA" id="ARBA00022729"/>
    </source>
</evidence>
<organism evidence="3 4">
    <name type="scientific">Kitasatospora viridis</name>
    <dbReference type="NCBI Taxonomy" id="281105"/>
    <lineage>
        <taxon>Bacteria</taxon>
        <taxon>Bacillati</taxon>
        <taxon>Actinomycetota</taxon>
        <taxon>Actinomycetes</taxon>
        <taxon>Kitasatosporales</taxon>
        <taxon>Streptomycetaceae</taxon>
        <taxon>Kitasatospora</taxon>
    </lineage>
</organism>
<comment type="caution">
    <text evidence="3">The sequence shown here is derived from an EMBL/GenBank/DDBJ whole genome shotgun (WGS) entry which is preliminary data.</text>
</comment>
<name>A0A561UEV7_9ACTN</name>
<sequence>MISQRRRREPRRPAYRPAVALATLAVVLLGAVAGVSLFSSDAWAFTGLTSHRAAAKATRQAAPAPASQVPSSAPASSAAAAAAAGAAGQAVEPAPTSDSPQAQLPPVNTPSPSAPATSDSPTPTPTPDPSTPAPDPSTPDTRSAPTTAVAPAGPESNRVGALFSGSAGPGNHFCTASVVNSPGHNLILTAAHCVSSANGVTFVPAYRDGQTPYGTWQVTKIFTTNGWSQNGDVDQDFALLQVAPNNGKQIQDVVGGFDLGLNESFTATVRLYGYPDNTDEPILCSNATTQQSAYQRRIDCPSYPSGTSGGPWVSTATGRVIGVIGGYQQGGNTDDTSYSAYFDSTIGNLYQLAGSS</sequence>
<dbReference type="EMBL" id="VIWT01000001">
    <property type="protein sequence ID" value="TWF97919.1"/>
    <property type="molecule type" value="Genomic_DNA"/>
</dbReference>
<dbReference type="InterPro" id="IPR018114">
    <property type="entry name" value="TRYPSIN_HIS"/>
</dbReference>
<evidence type="ECO:0000313" key="4">
    <source>
        <dbReference type="Proteomes" id="UP000317940"/>
    </source>
</evidence>
<dbReference type="PANTHER" id="PTHR15462">
    <property type="entry name" value="SERINE PROTEASE"/>
    <property type="match status" value="1"/>
</dbReference>
<dbReference type="RefSeq" id="WP_170304875.1">
    <property type="nucleotide sequence ID" value="NZ_BAAAMZ010000013.1"/>
</dbReference>
<feature type="compositionally biased region" description="Pro residues" evidence="2">
    <location>
        <begin position="122"/>
        <end position="137"/>
    </location>
</feature>
<keyword evidence="4" id="KW-1185">Reference proteome</keyword>
<dbReference type="GO" id="GO:0006508">
    <property type="term" value="P:proteolysis"/>
    <property type="evidence" value="ECO:0007669"/>
    <property type="project" value="InterPro"/>
</dbReference>
<dbReference type="AlphaFoldDB" id="A0A561UEV7"/>
<keyword evidence="1" id="KW-0732">Signal</keyword>
<dbReference type="PROSITE" id="PS00134">
    <property type="entry name" value="TRYPSIN_HIS"/>
    <property type="match status" value="1"/>
</dbReference>
<accession>A0A561UEV7</accession>
<dbReference type="InterPro" id="IPR050966">
    <property type="entry name" value="Glutamyl_endopeptidase"/>
</dbReference>
<evidence type="ECO:0000313" key="3">
    <source>
        <dbReference type="EMBL" id="TWF97919.1"/>
    </source>
</evidence>
<feature type="region of interest" description="Disordered" evidence="2">
    <location>
        <begin position="84"/>
        <end position="163"/>
    </location>
</feature>
<evidence type="ECO:0000256" key="2">
    <source>
        <dbReference type="SAM" id="MobiDB-lite"/>
    </source>
</evidence>
<reference evidence="3 4" key="1">
    <citation type="submission" date="2019-06" db="EMBL/GenBank/DDBJ databases">
        <title>Sequencing the genomes of 1000 actinobacteria strains.</title>
        <authorList>
            <person name="Klenk H.-P."/>
        </authorList>
    </citation>
    <scope>NUCLEOTIDE SEQUENCE [LARGE SCALE GENOMIC DNA]</scope>
    <source>
        <strain evidence="3 4">DSM 44826</strain>
    </source>
</reference>
<dbReference type="SUPFAM" id="SSF50494">
    <property type="entry name" value="Trypsin-like serine proteases"/>
    <property type="match status" value="1"/>
</dbReference>
<dbReference type="Pfam" id="PF13365">
    <property type="entry name" value="Trypsin_2"/>
    <property type="match status" value="1"/>
</dbReference>
<dbReference type="GO" id="GO:0004252">
    <property type="term" value="F:serine-type endopeptidase activity"/>
    <property type="evidence" value="ECO:0007669"/>
    <property type="project" value="InterPro"/>
</dbReference>
<dbReference type="InterPro" id="IPR043504">
    <property type="entry name" value="Peptidase_S1_PA_chymotrypsin"/>
</dbReference>
<protein>
    <submittedName>
        <fullName evidence="3">V8-like Glu-specific endopeptidase</fullName>
    </submittedName>
</protein>
<dbReference type="InterPro" id="IPR009003">
    <property type="entry name" value="Peptidase_S1_PA"/>
</dbReference>
<gene>
    <name evidence="3" type="ORF">FHX73_111721</name>
</gene>
<dbReference type="Proteomes" id="UP000317940">
    <property type="component" value="Unassembled WGS sequence"/>
</dbReference>
<feature type="compositionally biased region" description="Low complexity" evidence="2">
    <location>
        <begin position="84"/>
        <end position="95"/>
    </location>
</feature>
<dbReference type="Gene3D" id="2.40.10.10">
    <property type="entry name" value="Trypsin-like serine proteases"/>
    <property type="match status" value="2"/>
</dbReference>